<dbReference type="RefSeq" id="YP_164148.1">
    <property type="nucleotide sequence ID" value="NC_006549.1"/>
</dbReference>
<evidence type="ECO:0000313" key="2">
    <source>
        <dbReference type="EMBL" id="AAS18068.1"/>
    </source>
</evidence>
<accession>Q5YFL2</accession>
<dbReference type="OrthoDB" id="38814at10239"/>
<dbReference type="Proteomes" id="UP000172127">
    <property type="component" value="Segment"/>
</dbReference>
<reference evidence="2 3" key="1">
    <citation type="journal article" date="2004" name="J. Virol.">
        <title>Functional genomics analysis of Singapore grouper iridovirus: complete sequence determination and proteomic analysis.</title>
        <authorList>
            <person name="Song W.J."/>
            <person name="Qin Q.W."/>
            <person name="Qiu J."/>
            <person name="Huang C.H."/>
            <person name="Wang F."/>
            <person name="Hew C.L."/>
        </authorList>
    </citation>
    <scope>NUCLEOTIDE SEQUENCE [LARGE SCALE GENOMIC DNA]</scope>
</reference>
<name>Q5YFL2_9VIRU</name>
<dbReference type="KEGG" id="vg:3197064"/>
<dbReference type="PROSITE" id="PS51257">
    <property type="entry name" value="PROKAR_LIPOPROTEIN"/>
    <property type="match status" value="1"/>
</dbReference>
<sequence>MAGKVLQMTCSLNSGFISCVVLPAQYKSLAKKESFPVMLLRVPAFMVSSEFGSSMTAHLTPHPNLASSGFAAPAEGFLPVSVCVLIFTAKHPSIFSNRVCVTVFPLLPVPVQNRHTLSGFPPINVCAAFLRKNRLVPSSGNTVEKNVSNLATGPEKSFGSHEKTQFSPVGLHGSQFAAASSSSSKNSARRLA</sequence>
<dbReference type="GeneID" id="3197064"/>
<organism evidence="2 3">
    <name type="scientific">Singapore grouper iridovirus</name>
    <dbReference type="NCBI Taxonomy" id="262968"/>
    <lineage>
        <taxon>Viruses</taxon>
        <taxon>Varidnaviria</taxon>
        <taxon>Bamfordvirae</taxon>
        <taxon>Nucleocytoviricota</taxon>
        <taxon>Megaviricetes</taxon>
        <taxon>Pimascovirales</taxon>
        <taxon>Pimascovirales incertae sedis</taxon>
        <taxon>Iridoviridae</taxon>
        <taxon>Alphairidovirinae</taxon>
        <taxon>Ranavirus</taxon>
        <taxon>Ranavirus epinephelus1</taxon>
    </lineage>
</organism>
<feature type="region of interest" description="Disordered" evidence="1">
    <location>
        <begin position="141"/>
        <end position="167"/>
    </location>
</feature>
<dbReference type="EMBL" id="AY521625">
    <property type="protein sequence ID" value="AAS18068.1"/>
    <property type="molecule type" value="Genomic_DNA"/>
</dbReference>
<evidence type="ECO:0000313" key="3">
    <source>
        <dbReference type="Proteomes" id="UP000172127"/>
    </source>
</evidence>
<evidence type="ECO:0000256" key="1">
    <source>
        <dbReference type="SAM" id="MobiDB-lite"/>
    </source>
</evidence>
<keyword evidence="3" id="KW-1185">Reference proteome</keyword>
<feature type="compositionally biased region" description="Polar residues" evidence="1">
    <location>
        <begin position="141"/>
        <end position="151"/>
    </location>
</feature>
<protein>
    <submittedName>
        <fullName evidence="2">Uncharacterized protein</fullName>
    </submittedName>
</protein>
<proteinExistence type="predicted"/>
<gene>
    <name evidence="2" type="ORF">ORF053R</name>
</gene>